<dbReference type="Pfam" id="PF01380">
    <property type="entry name" value="SIS"/>
    <property type="match status" value="1"/>
</dbReference>
<dbReference type="EMBL" id="JAPOHA010000003">
    <property type="protein sequence ID" value="MCY1713398.1"/>
    <property type="molecule type" value="Genomic_DNA"/>
</dbReference>
<evidence type="ECO:0000313" key="3">
    <source>
        <dbReference type="Proteomes" id="UP001082703"/>
    </source>
</evidence>
<dbReference type="InterPro" id="IPR001347">
    <property type="entry name" value="SIS_dom"/>
</dbReference>
<dbReference type="PANTHER" id="PTHR10937">
    <property type="entry name" value="GLUCOSAMINE--FRUCTOSE-6-PHOSPHATE AMINOTRANSFERASE, ISOMERIZING"/>
    <property type="match status" value="1"/>
</dbReference>
<dbReference type="InterPro" id="IPR035488">
    <property type="entry name" value="FrlB_SIS"/>
</dbReference>
<evidence type="ECO:0000313" key="2">
    <source>
        <dbReference type="EMBL" id="MCY1713398.1"/>
    </source>
</evidence>
<dbReference type="InterPro" id="IPR024713">
    <property type="entry name" value="Fructosamine_deglycase_FrlB"/>
</dbReference>
<name>A0ABT4BU21_9FIRM</name>
<dbReference type="InterPro" id="IPR046348">
    <property type="entry name" value="SIS_dom_sf"/>
</dbReference>
<reference evidence="2 3" key="1">
    <citation type="submission" date="2022-11" db="EMBL/GenBank/DDBJ databases">
        <authorList>
            <person name="Caiyu Z."/>
        </authorList>
    </citation>
    <scope>NUCLEOTIDE SEQUENCE [LARGE SCALE GENOMIC DNA]</scope>
    <source>
        <strain evidence="2 3">YR-4</strain>
    </source>
</reference>
<gene>
    <name evidence="2" type="ORF">OUY18_03895</name>
</gene>
<sequence length="337" mass="38918">MLKFNEAEYRNNCKLILDTKEQIKSVADEVTAQGFKNLFLVAVGGTRAVMLEIGKISKQLTTLPVYIEQASELVLEGNKNLSKDSIVITMSKSGDTKETVAAAKWCKEQDIRVIAVVGSENSLLQKYSDWYIPNRASNDEVEFEYVQLLLLFFRLLHNRGEFDAYDKLAEQLEHFPDDLVKAKEKFDPRAAEIAKKYYSEPYIMFIGGGELWCDVYLFSMCIMEEMQWIKTKSVTSAEFFHGSLELVDDSVCVFLVKGEGKTRALDERAERFLKDHTKKLVVIDTKDFALDGIDESFRWFLAPLITSTILTERLSIHFEANTKHDLSYRRYYRQFDY</sequence>
<dbReference type="Gene3D" id="3.40.50.10490">
    <property type="entry name" value="Glucose-6-phosphate isomerase like protein, domain 1"/>
    <property type="match status" value="2"/>
</dbReference>
<evidence type="ECO:0000259" key="1">
    <source>
        <dbReference type="PROSITE" id="PS51464"/>
    </source>
</evidence>
<proteinExistence type="predicted"/>
<dbReference type="SUPFAM" id="SSF53697">
    <property type="entry name" value="SIS domain"/>
    <property type="match status" value="1"/>
</dbReference>
<keyword evidence="3" id="KW-1185">Reference proteome</keyword>
<dbReference type="PROSITE" id="PS51464">
    <property type="entry name" value="SIS"/>
    <property type="match status" value="1"/>
</dbReference>
<organism evidence="2 3">
    <name type="scientific">Caproiciproducens galactitolivorans</name>
    <dbReference type="NCBI Taxonomy" id="642589"/>
    <lineage>
        <taxon>Bacteria</taxon>
        <taxon>Bacillati</taxon>
        <taxon>Bacillota</taxon>
        <taxon>Clostridia</taxon>
        <taxon>Eubacteriales</taxon>
        <taxon>Acutalibacteraceae</taxon>
        <taxon>Caproiciproducens</taxon>
    </lineage>
</organism>
<feature type="domain" description="SIS" evidence="1">
    <location>
        <begin position="26"/>
        <end position="161"/>
    </location>
</feature>
<dbReference type="PIRSF" id="PIRSF009290">
    <property type="entry name" value="FrlB"/>
    <property type="match status" value="1"/>
</dbReference>
<dbReference type="PANTHER" id="PTHR10937:SF14">
    <property type="entry name" value="FRUCTOSELYSINE 6-PHOSPHATE DEGLYCASE"/>
    <property type="match status" value="1"/>
</dbReference>
<dbReference type="RefSeq" id="WP_268057406.1">
    <property type="nucleotide sequence ID" value="NZ_JAPOHA010000003.1"/>
</dbReference>
<dbReference type="Proteomes" id="UP001082703">
    <property type="component" value="Unassembled WGS sequence"/>
</dbReference>
<protein>
    <submittedName>
        <fullName evidence="2">SIS domain-containing protein</fullName>
    </submittedName>
</protein>
<dbReference type="CDD" id="cd05710">
    <property type="entry name" value="SIS_1"/>
    <property type="match status" value="1"/>
</dbReference>
<comment type="caution">
    <text evidence="2">The sequence shown here is derived from an EMBL/GenBank/DDBJ whole genome shotgun (WGS) entry which is preliminary data.</text>
</comment>
<accession>A0ABT4BU21</accession>